<comment type="caution">
    <text evidence="1">The sequence shown here is derived from an EMBL/GenBank/DDBJ whole genome shotgun (WGS) entry which is preliminary data.</text>
</comment>
<dbReference type="AlphaFoldDB" id="A0A0F9NP14"/>
<proteinExistence type="predicted"/>
<accession>A0A0F9NP14</accession>
<gene>
    <name evidence="1" type="ORF">LCGC14_0943630</name>
</gene>
<protein>
    <submittedName>
        <fullName evidence="1">Uncharacterized protein</fullName>
    </submittedName>
</protein>
<name>A0A0F9NP14_9ZZZZ</name>
<reference evidence="1" key="1">
    <citation type="journal article" date="2015" name="Nature">
        <title>Complex archaea that bridge the gap between prokaryotes and eukaryotes.</title>
        <authorList>
            <person name="Spang A."/>
            <person name="Saw J.H."/>
            <person name="Jorgensen S.L."/>
            <person name="Zaremba-Niedzwiedzka K."/>
            <person name="Martijn J."/>
            <person name="Lind A.E."/>
            <person name="van Eijk R."/>
            <person name="Schleper C."/>
            <person name="Guy L."/>
            <person name="Ettema T.J."/>
        </authorList>
    </citation>
    <scope>NUCLEOTIDE SEQUENCE</scope>
</reference>
<sequence>MKRLIILLAIIFLPAIASAQSGFGYEYQYEVFWTLEEEVVGDCPPQEDEFGRTRQSFNSLACTQIITSDKRRTYPRKKDAIAFMIRAKVAGMKDIKLDSMPSKVIRTEK</sequence>
<dbReference type="EMBL" id="LAZR01003315">
    <property type="protein sequence ID" value="KKN19644.1"/>
    <property type="molecule type" value="Genomic_DNA"/>
</dbReference>
<evidence type="ECO:0000313" key="1">
    <source>
        <dbReference type="EMBL" id="KKN19644.1"/>
    </source>
</evidence>
<organism evidence="1">
    <name type="scientific">marine sediment metagenome</name>
    <dbReference type="NCBI Taxonomy" id="412755"/>
    <lineage>
        <taxon>unclassified sequences</taxon>
        <taxon>metagenomes</taxon>
        <taxon>ecological metagenomes</taxon>
    </lineage>
</organism>